<feature type="compositionally biased region" description="Basic and acidic residues" evidence="1">
    <location>
        <begin position="18"/>
        <end position="38"/>
    </location>
</feature>
<feature type="compositionally biased region" description="Acidic residues" evidence="1">
    <location>
        <begin position="45"/>
        <end position="64"/>
    </location>
</feature>
<gene>
    <name evidence="2" type="ORF">BGZ97_009088</name>
</gene>
<dbReference type="AlphaFoldDB" id="A0A9P6R9B5"/>
<evidence type="ECO:0000313" key="2">
    <source>
        <dbReference type="EMBL" id="KAG0314632.1"/>
    </source>
</evidence>
<dbReference type="Proteomes" id="UP000823405">
    <property type="component" value="Unassembled WGS sequence"/>
</dbReference>
<feature type="region of interest" description="Disordered" evidence="1">
    <location>
        <begin position="18"/>
        <end position="68"/>
    </location>
</feature>
<accession>A0A9P6R9B5</accession>
<name>A0A9P6R9B5_9FUNG</name>
<comment type="caution">
    <text evidence="2">The sequence shown here is derived from an EMBL/GenBank/DDBJ whole genome shotgun (WGS) entry which is preliminary data.</text>
</comment>
<dbReference type="EMBL" id="JAAAIN010000429">
    <property type="protein sequence ID" value="KAG0314632.1"/>
    <property type="molecule type" value="Genomic_DNA"/>
</dbReference>
<organism evidence="2 3">
    <name type="scientific">Linnemannia gamsii</name>
    <dbReference type="NCBI Taxonomy" id="64522"/>
    <lineage>
        <taxon>Eukaryota</taxon>
        <taxon>Fungi</taxon>
        <taxon>Fungi incertae sedis</taxon>
        <taxon>Mucoromycota</taxon>
        <taxon>Mortierellomycotina</taxon>
        <taxon>Mortierellomycetes</taxon>
        <taxon>Mortierellales</taxon>
        <taxon>Mortierellaceae</taxon>
        <taxon>Linnemannia</taxon>
    </lineage>
</organism>
<evidence type="ECO:0000313" key="3">
    <source>
        <dbReference type="Proteomes" id="UP000823405"/>
    </source>
</evidence>
<protein>
    <submittedName>
        <fullName evidence="2">Uncharacterized protein</fullName>
    </submittedName>
</protein>
<keyword evidence="3" id="KW-1185">Reference proteome</keyword>
<proteinExistence type="predicted"/>
<evidence type="ECO:0000256" key="1">
    <source>
        <dbReference type="SAM" id="MobiDB-lite"/>
    </source>
</evidence>
<sequence>MADNRIYRNDEVEGIVEEHVFSSEDERGEPKSDDRADQEQLAYTDSDEDTDIESDISDSEEELDAQIQESTKYSKRTIKNYAKFRLLNVDRRWGRNIEFILMMFDWIQKSAIFACQRRLARSSTCCRLTRAEDVLDRSVGVAGMTAQMRKTLMLDSRDSVAIAN</sequence>
<reference evidence="2" key="1">
    <citation type="journal article" date="2020" name="Fungal Divers.">
        <title>Resolving the Mortierellaceae phylogeny through synthesis of multi-gene phylogenetics and phylogenomics.</title>
        <authorList>
            <person name="Vandepol N."/>
            <person name="Liber J."/>
            <person name="Desiro A."/>
            <person name="Na H."/>
            <person name="Kennedy M."/>
            <person name="Barry K."/>
            <person name="Grigoriev I.V."/>
            <person name="Miller A.N."/>
            <person name="O'Donnell K."/>
            <person name="Stajich J.E."/>
            <person name="Bonito G."/>
        </authorList>
    </citation>
    <scope>NUCLEOTIDE SEQUENCE</scope>
    <source>
        <strain evidence="2">NVP60</strain>
    </source>
</reference>
<dbReference type="OrthoDB" id="2428469at2759"/>